<sequence length="281" mass="31723">MLRPQLLLRAFRPRPAQQSEAIPTSSLHTPSRLPHRSFAHSAQQVHYSNGAHHQGRRWPRHLRSLFYAISFFSLGYWTTNRMFDSFIGHIPDPGTPEDERKLSELRTRFEKLAIVKKLRKDPEFVEWEAYTNFSEEEKAGRLTSGLLKGSRALAIQRIFWNETEKKAVTVVYFGEGLNGWPSVVHGGALGIVLDESLGRVALRSFAAQTGVTANLNLHYRKPVNSGQFCTVTAQYDAERSTERKAVVNGEVKDSMGRVCTEATALFVVPKRLALRKLGDGF</sequence>
<dbReference type="SUPFAM" id="SSF54637">
    <property type="entry name" value="Thioesterase/thiol ester dehydrase-isomerase"/>
    <property type="match status" value="1"/>
</dbReference>
<evidence type="ECO:0000259" key="2">
    <source>
        <dbReference type="Pfam" id="PF03061"/>
    </source>
</evidence>
<dbReference type="InterPro" id="IPR052061">
    <property type="entry name" value="PTE-AB_protein"/>
</dbReference>
<feature type="domain" description="Thioesterase" evidence="2">
    <location>
        <begin position="183"/>
        <end position="259"/>
    </location>
</feature>
<dbReference type="Pfam" id="PF03061">
    <property type="entry name" value="4HBT"/>
    <property type="match status" value="1"/>
</dbReference>
<name>A0A2B7WWP6_POLH7</name>
<evidence type="ECO:0000313" key="3">
    <source>
        <dbReference type="EMBL" id="PGH03814.1"/>
    </source>
</evidence>
<dbReference type="Gene3D" id="3.10.129.10">
    <property type="entry name" value="Hotdog Thioesterase"/>
    <property type="match status" value="1"/>
</dbReference>
<evidence type="ECO:0000313" key="4">
    <source>
        <dbReference type="Proteomes" id="UP000224634"/>
    </source>
</evidence>
<evidence type="ECO:0000256" key="1">
    <source>
        <dbReference type="SAM" id="MobiDB-lite"/>
    </source>
</evidence>
<proteinExistence type="predicted"/>
<dbReference type="CDD" id="cd03443">
    <property type="entry name" value="PaaI_thioesterase"/>
    <property type="match status" value="1"/>
</dbReference>
<dbReference type="STRING" id="1447883.A0A2B7WWP6"/>
<feature type="region of interest" description="Disordered" evidence="1">
    <location>
        <begin position="13"/>
        <end position="33"/>
    </location>
</feature>
<accession>A0A2B7WWP6</accession>
<gene>
    <name evidence="3" type="ORF">AJ80_08627</name>
</gene>
<dbReference type="PANTHER" id="PTHR47260:SF1">
    <property type="entry name" value="UPF0644 PROTEIN PB2B4.06"/>
    <property type="match status" value="1"/>
</dbReference>
<comment type="caution">
    <text evidence="3">The sequence shown here is derived from an EMBL/GenBank/DDBJ whole genome shotgun (WGS) entry which is preliminary data.</text>
</comment>
<dbReference type="AlphaFoldDB" id="A0A2B7WWP6"/>
<feature type="compositionally biased region" description="Polar residues" evidence="1">
    <location>
        <begin position="16"/>
        <end position="29"/>
    </location>
</feature>
<dbReference type="Proteomes" id="UP000224634">
    <property type="component" value="Unassembled WGS sequence"/>
</dbReference>
<dbReference type="OrthoDB" id="506431at2759"/>
<organism evidence="3 4">
    <name type="scientific">Polytolypa hystricis (strain UAMH7299)</name>
    <dbReference type="NCBI Taxonomy" id="1447883"/>
    <lineage>
        <taxon>Eukaryota</taxon>
        <taxon>Fungi</taxon>
        <taxon>Dikarya</taxon>
        <taxon>Ascomycota</taxon>
        <taxon>Pezizomycotina</taxon>
        <taxon>Eurotiomycetes</taxon>
        <taxon>Eurotiomycetidae</taxon>
        <taxon>Onygenales</taxon>
        <taxon>Onygenales incertae sedis</taxon>
        <taxon>Polytolypa</taxon>
    </lineage>
</organism>
<dbReference type="EMBL" id="PDNA01000206">
    <property type="protein sequence ID" value="PGH03814.1"/>
    <property type="molecule type" value="Genomic_DNA"/>
</dbReference>
<protein>
    <recommendedName>
        <fullName evidence="2">Thioesterase domain-containing protein</fullName>
    </recommendedName>
</protein>
<dbReference type="InterPro" id="IPR006683">
    <property type="entry name" value="Thioestr_dom"/>
</dbReference>
<dbReference type="InterPro" id="IPR029069">
    <property type="entry name" value="HotDog_dom_sf"/>
</dbReference>
<keyword evidence="4" id="KW-1185">Reference proteome</keyword>
<dbReference type="PANTHER" id="PTHR47260">
    <property type="entry name" value="UPF0644 PROTEIN PB2B4.06"/>
    <property type="match status" value="1"/>
</dbReference>
<reference evidence="3 4" key="1">
    <citation type="submission" date="2017-10" db="EMBL/GenBank/DDBJ databases">
        <title>Comparative genomics in systemic dimorphic fungi from Ajellomycetaceae.</title>
        <authorList>
            <person name="Munoz J.F."/>
            <person name="Mcewen J.G."/>
            <person name="Clay O.K."/>
            <person name="Cuomo C.A."/>
        </authorList>
    </citation>
    <scope>NUCLEOTIDE SEQUENCE [LARGE SCALE GENOMIC DNA]</scope>
    <source>
        <strain evidence="3 4">UAMH7299</strain>
    </source>
</reference>